<keyword evidence="1" id="KW-1133">Transmembrane helix</keyword>
<feature type="domain" description="RNase H type-1" evidence="2">
    <location>
        <begin position="3"/>
        <end position="75"/>
    </location>
</feature>
<dbReference type="InterPro" id="IPR044730">
    <property type="entry name" value="RNase_H-like_dom_plant"/>
</dbReference>
<dbReference type="Gene3D" id="3.30.420.10">
    <property type="entry name" value="Ribonuclease H-like superfamily/Ribonuclease H"/>
    <property type="match status" value="1"/>
</dbReference>
<accession>A0ABD2YAF6</accession>
<dbReference type="PANTHER" id="PTHR47723">
    <property type="entry name" value="OS05G0353850 PROTEIN"/>
    <property type="match status" value="1"/>
</dbReference>
<keyword evidence="4" id="KW-1185">Reference proteome</keyword>
<dbReference type="PANTHER" id="PTHR47723:SF19">
    <property type="entry name" value="POLYNUCLEOTIDYL TRANSFERASE, RIBONUCLEASE H-LIKE SUPERFAMILY PROTEIN"/>
    <property type="match status" value="1"/>
</dbReference>
<dbReference type="Pfam" id="PF13456">
    <property type="entry name" value="RVT_3"/>
    <property type="match status" value="1"/>
</dbReference>
<dbReference type="InterPro" id="IPR036397">
    <property type="entry name" value="RNaseH_sf"/>
</dbReference>
<organism evidence="3 4">
    <name type="scientific">Cinchona calisaya</name>
    <dbReference type="NCBI Taxonomy" id="153742"/>
    <lineage>
        <taxon>Eukaryota</taxon>
        <taxon>Viridiplantae</taxon>
        <taxon>Streptophyta</taxon>
        <taxon>Embryophyta</taxon>
        <taxon>Tracheophyta</taxon>
        <taxon>Spermatophyta</taxon>
        <taxon>Magnoliopsida</taxon>
        <taxon>eudicotyledons</taxon>
        <taxon>Gunneridae</taxon>
        <taxon>Pentapetalae</taxon>
        <taxon>asterids</taxon>
        <taxon>lamiids</taxon>
        <taxon>Gentianales</taxon>
        <taxon>Rubiaceae</taxon>
        <taxon>Cinchonoideae</taxon>
        <taxon>Cinchoneae</taxon>
        <taxon>Cinchona</taxon>
    </lineage>
</organism>
<evidence type="ECO:0000313" key="4">
    <source>
        <dbReference type="Proteomes" id="UP001630127"/>
    </source>
</evidence>
<protein>
    <recommendedName>
        <fullName evidence="2">RNase H type-1 domain-containing protein</fullName>
    </recommendedName>
</protein>
<keyword evidence="1" id="KW-0472">Membrane</keyword>
<evidence type="ECO:0000256" key="1">
    <source>
        <dbReference type="SAM" id="Phobius"/>
    </source>
</evidence>
<dbReference type="CDD" id="cd06222">
    <property type="entry name" value="RNase_H_like"/>
    <property type="match status" value="1"/>
</dbReference>
<keyword evidence="1" id="KW-0812">Transmembrane</keyword>
<name>A0ABD2YAF6_9GENT</name>
<dbReference type="Proteomes" id="UP001630127">
    <property type="component" value="Unassembled WGS sequence"/>
</dbReference>
<proteinExistence type="predicted"/>
<dbReference type="EMBL" id="JBJUIK010000014">
    <property type="protein sequence ID" value="KAL3504140.1"/>
    <property type="molecule type" value="Genomic_DNA"/>
</dbReference>
<sequence>MLEAWAIRLALQNAEMEGWQKIIIQSDSQHVMNLINFCTKLTYPLRIILGDILALKNVFTFCSFSFIRREENRSVMSWLNLLLVYAIVYCGKVAFLFGL</sequence>
<dbReference type="SUPFAM" id="SSF53098">
    <property type="entry name" value="Ribonuclease H-like"/>
    <property type="match status" value="1"/>
</dbReference>
<comment type="caution">
    <text evidence="3">The sequence shown here is derived from an EMBL/GenBank/DDBJ whole genome shotgun (WGS) entry which is preliminary data.</text>
</comment>
<gene>
    <name evidence="3" type="ORF">ACH5RR_033981</name>
</gene>
<dbReference type="AlphaFoldDB" id="A0ABD2YAF6"/>
<feature type="transmembrane region" description="Helical" evidence="1">
    <location>
        <begin position="79"/>
        <end position="98"/>
    </location>
</feature>
<dbReference type="InterPro" id="IPR053151">
    <property type="entry name" value="RNase_H-like"/>
</dbReference>
<dbReference type="InterPro" id="IPR012337">
    <property type="entry name" value="RNaseH-like_sf"/>
</dbReference>
<evidence type="ECO:0000259" key="2">
    <source>
        <dbReference type="Pfam" id="PF13456"/>
    </source>
</evidence>
<evidence type="ECO:0000313" key="3">
    <source>
        <dbReference type="EMBL" id="KAL3504140.1"/>
    </source>
</evidence>
<reference evidence="3 4" key="1">
    <citation type="submission" date="2024-11" db="EMBL/GenBank/DDBJ databases">
        <title>A near-complete genome assembly of Cinchona calisaya.</title>
        <authorList>
            <person name="Lian D.C."/>
            <person name="Zhao X.W."/>
            <person name="Wei L."/>
        </authorList>
    </citation>
    <scope>NUCLEOTIDE SEQUENCE [LARGE SCALE GENOMIC DNA]</scope>
    <source>
        <tissue evidence="3">Nenye</tissue>
    </source>
</reference>
<dbReference type="InterPro" id="IPR002156">
    <property type="entry name" value="RNaseH_domain"/>
</dbReference>